<evidence type="ECO:0000313" key="3">
    <source>
        <dbReference type="Proteomes" id="UP000053447"/>
    </source>
</evidence>
<reference evidence="3" key="1">
    <citation type="journal article" date="2016" name="Nat. Commun.">
        <title>Genome analysis of three Pneumocystis species reveals adaptation mechanisms to life exclusively in mammalian hosts.</title>
        <authorList>
            <person name="Ma L."/>
            <person name="Chen Z."/>
            <person name="Huang D.W."/>
            <person name="Kutty G."/>
            <person name="Ishihara M."/>
            <person name="Wang H."/>
            <person name="Abouelleil A."/>
            <person name="Bishop L."/>
            <person name="Davey E."/>
            <person name="Deng R."/>
            <person name="Deng X."/>
            <person name="Fan L."/>
            <person name="Fantoni G."/>
            <person name="Fitzgerald M."/>
            <person name="Gogineni E."/>
            <person name="Goldberg J.M."/>
            <person name="Handley G."/>
            <person name="Hu X."/>
            <person name="Huber C."/>
            <person name="Jiao X."/>
            <person name="Jones K."/>
            <person name="Levin J.Z."/>
            <person name="Liu Y."/>
            <person name="Macdonald P."/>
            <person name="Melnikov A."/>
            <person name="Raley C."/>
            <person name="Sassi M."/>
            <person name="Sherman B.T."/>
            <person name="Song X."/>
            <person name="Sykes S."/>
            <person name="Tran B."/>
            <person name="Walsh L."/>
            <person name="Xia Y."/>
            <person name="Yang J."/>
            <person name="Young S."/>
            <person name="Zeng Q."/>
            <person name="Zheng X."/>
            <person name="Stephens R."/>
            <person name="Nusbaum C."/>
            <person name="Birren B.W."/>
            <person name="Azadi P."/>
            <person name="Lempicki R.A."/>
            <person name="Cuomo C.A."/>
            <person name="Kovacs J.A."/>
        </authorList>
    </citation>
    <scope>NUCLEOTIDE SEQUENCE [LARGE SCALE GENOMIC DNA]</scope>
    <source>
        <strain evidence="3">RU7</strain>
    </source>
</reference>
<keyword evidence="1" id="KW-0732">Signal</keyword>
<feature type="non-terminal residue" evidence="2">
    <location>
        <position position="640"/>
    </location>
</feature>
<dbReference type="AlphaFoldDB" id="A0A0W4ZHX5"/>
<accession>A0A0W4ZHX5</accession>
<name>A0A0W4ZHX5_PNEJ7</name>
<dbReference type="RefSeq" id="XP_018228752.1">
    <property type="nucleotide sequence ID" value="XM_018375211.1"/>
</dbReference>
<dbReference type="EMBL" id="LFWA01000013">
    <property type="protein sequence ID" value="KTW27981.1"/>
    <property type="molecule type" value="Genomic_DNA"/>
</dbReference>
<sequence>MKAFILASFLGIAYAFSKNIEFIHKRSASDPSQDPSLDLSLDLSLDSIGEEKIMSLILGKKAIDNKCKTELEKYCGSLENSGLVPENVHPALKEFCGNVEQKCIDLKDKINTTSNNIWDSLYNIVTSISNKNFHLEKAHCNYAHVQCMFFQEFSSFSSICDQIAEQCHHQINEDLAYEALLRTLPKNVESQVACEEKIKESCFKLNKESYYLLWSCFQKEYTCENLLIKKNNCKSLKKDIENTFQEFPPTLQEEIGFYRLHDEAAAHGVLIIKPISTGFNRFILLAYHIKNTARNRTKRCIKYLENCAFGYLTEELENLCNTTNHDEVCEKIDREVQEECDSFKLALQKKGLMGKNVKSQFYTLNKLSKIIYEESYTTLISKCAYIQSHCGVDFTDACGILRIAYYRAQFYKLAKEVLEGGLFGLFHNLDSDGTKKCIDKLVEKCKVVRNNSINLLSMCLKPKETCEALAEDVERKSYRLRHALDKTRDYPREKDCLVLEKQCEDLTKDFEELNGPCATLKRNCAHLRNTKEVKDSLLSKNTDILANIDNCTTYLNVKCPRWFRREINPFNLTCVAHHKSCVIMIEEVQNHCLAFKENMESHDVIKKSEDNEKDNICFLWGGYCDMLVENCPDKLKQGNN</sequence>
<feature type="signal peptide" evidence="1">
    <location>
        <begin position="1"/>
        <end position="15"/>
    </location>
</feature>
<gene>
    <name evidence="2" type="ORF">T551_02948</name>
</gene>
<organism evidence="2 3">
    <name type="scientific">Pneumocystis jirovecii (strain RU7)</name>
    <name type="common">Human pneumocystis pneumonia agent</name>
    <dbReference type="NCBI Taxonomy" id="1408657"/>
    <lineage>
        <taxon>Eukaryota</taxon>
        <taxon>Fungi</taxon>
        <taxon>Dikarya</taxon>
        <taxon>Ascomycota</taxon>
        <taxon>Taphrinomycotina</taxon>
        <taxon>Pneumocystomycetes</taxon>
        <taxon>Pneumocystaceae</taxon>
        <taxon>Pneumocystis</taxon>
    </lineage>
</organism>
<evidence type="ECO:0008006" key="4">
    <source>
        <dbReference type="Google" id="ProtNLM"/>
    </source>
</evidence>
<protein>
    <recommendedName>
        <fullName evidence="4">Major surface glycoprotein 2 C-terminal domain-containing protein</fullName>
    </recommendedName>
</protein>
<evidence type="ECO:0000313" key="2">
    <source>
        <dbReference type="EMBL" id="KTW27981.1"/>
    </source>
</evidence>
<comment type="caution">
    <text evidence="2">The sequence shown here is derived from an EMBL/GenBank/DDBJ whole genome shotgun (WGS) entry which is preliminary data.</text>
</comment>
<keyword evidence="3" id="KW-1185">Reference proteome</keyword>
<evidence type="ECO:0000256" key="1">
    <source>
        <dbReference type="SAM" id="SignalP"/>
    </source>
</evidence>
<dbReference type="Proteomes" id="UP000053447">
    <property type="component" value="Unassembled WGS sequence"/>
</dbReference>
<dbReference type="VEuPathDB" id="FungiDB:T551_02948"/>
<proteinExistence type="predicted"/>
<dbReference type="GeneID" id="28941466"/>
<dbReference type="InterPro" id="IPR003330">
    <property type="entry name" value="MSG"/>
</dbReference>
<feature type="chain" id="PRO_5012407426" description="Major surface glycoprotein 2 C-terminal domain-containing protein" evidence="1">
    <location>
        <begin position="16"/>
        <end position="640"/>
    </location>
</feature>
<dbReference type="Pfam" id="PF02349">
    <property type="entry name" value="MSG"/>
    <property type="match status" value="2"/>
</dbReference>